<dbReference type="EMBL" id="MSKX01000016">
    <property type="protein sequence ID" value="OLO83934.1"/>
    <property type="molecule type" value="Genomic_DNA"/>
</dbReference>
<name>A0ABX3F3A2_ACTNA</name>
<feature type="region of interest" description="Disordered" evidence="4">
    <location>
        <begin position="134"/>
        <end position="166"/>
    </location>
</feature>
<dbReference type="SMART" id="SM00421">
    <property type="entry name" value="HTH_LUXR"/>
    <property type="match status" value="1"/>
</dbReference>
<evidence type="ECO:0000256" key="3">
    <source>
        <dbReference type="PROSITE-ProRule" id="PRU00169"/>
    </source>
</evidence>
<dbReference type="SUPFAM" id="SSF52172">
    <property type="entry name" value="CheY-like"/>
    <property type="match status" value="1"/>
</dbReference>
<dbReference type="InterPro" id="IPR039420">
    <property type="entry name" value="WalR-like"/>
</dbReference>
<dbReference type="RefSeq" id="WP_075408335.1">
    <property type="nucleotide sequence ID" value="NZ_JAPWCK010000003.1"/>
</dbReference>
<sequence>MIHVGVVDDDALVRHVLATLLDTQDDISVAWTANDGNEALNRLKSTDSSAIEAVLLDIQMPHMDGVTLAAIISANFPQIATLMLTTFTDKQLIDEALSVGANGFIAKEDSIESIAGAVRQAVDGNIVLSPHSGKHFRTPPSATQSTFAMRDTSTPNKTTASSPHPEFVPLSSREIEVLKLMADALPNKQIARNLNISEATVKTHVSTLIAKLGVQDRVGAVVKAIRGGLV</sequence>
<dbReference type="SMART" id="SM00448">
    <property type="entry name" value="REC"/>
    <property type="match status" value="1"/>
</dbReference>
<evidence type="ECO:0000256" key="1">
    <source>
        <dbReference type="ARBA" id="ARBA00022553"/>
    </source>
</evidence>
<dbReference type="CDD" id="cd06170">
    <property type="entry name" value="LuxR_C_like"/>
    <property type="match status" value="1"/>
</dbReference>
<keyword evidence="8" id="KW-1185">Reference proteome</keyword>
<evidence type="ECO:0000313" key="8">
    <source>
        <dbReference type="Proteomes" id="UP000186781"/>
    </source>
</evidence>
<comment type="caution">
    <text evidence="7">The sequence shown here is derived from an EMBL/GenBank/DDBJ whole genome shotgun (WGS) entry which is preliminary data.</text>
</comment>
<dbReference type="InterPro" id="IPR016032">
    <property type="entry name" value="Sig_transdc_resp-reg_C-effctor"/>
</dbReference>
<dbReference type="Proteomes" id="UP000186781">
    <property type="component" value="Unassembled WGS sequence"/>
</dbReference>
<dbReference type="Gene3D" id="3.40.50.2300">
    <property type="match status" value="1"/>
</dbReference>
<dbReference type="InterPro" id="IPR011006">
    <property type="entry name" value="CheY-like_superfamily"/>
</dbReference>
<feature type="domain" description="Response regulatory" evidence="6">
    <location>
        <begin position="3"/>
        <end position="122"/>
    </location>
</feature>
<protein>
    <submittedName>
        <fullName evidence="7">DNA-binding response regulator</fullName>
    </submittedName>
</protein>
<reference evidence="7 8" key="1">
    <citation type="submission" date="2016-12" db="EMBL/GenBank/DDBJ databases">
        <title>Genomic comparison of strains in the 'Actinomyces naeslundii' group.</title>
        <authorList>
            <person name="Mughal S.R."/>
            <person name="Do T."/>
            <person name="Gilbert S.C."/>
            <person name="Witherden E.A."/>
            <person name="Didelot X."/>
            <person name="Beighton D."/>
        </authorList>
    </citation>
    <scope>NUCLEOTIDE SEQUENCE [LARGE SCALE GENOMIC DNA]</scope>
    <source>
        <strain evidence="7 8">WE6B-3</strain>
    </source>
</reference>
<evidence type="ECO:0000313" key="7">
    <source>
        <dbReference type="EMBL" id="OLO83934.1"/>
    </source>
</evidence>
<dbReference type="GO" id="GO:0003677">
    <property type="term" value="F:DNA binding"/>
    <property type="evidence" value="ECO:0007669"/>
    <property type="project" value="UniProtKB-KW"/>
</dbReference>
<feature type="domain" description="HTH luxR-type" evidence="5">
    <location>
        <begin position="163"/>
        <end position="228"/>
    </location>
</feature>
<evidence type="ECO:0000259" key="6">
    <source>
        <dbReference type="PROSITE" id="PS50110"/>
    </source>
</evidence>
<dbReference type="Pfam" id="PF00196">
    <property type="entry name" value="GerE"/>
    <property type="match status" value="1"/>
</dbReference>
<accession>A0ABX3F3A2</accession>
<dbReference type="PANTHER" id="PTHR43214">
    <property type="entry name" value="TWO-COMPONENT RESPONSE REGULATOR"/>
    <property type="match status" value="1"/>
</dbReference>
<keyword evidence="1 3" id="KW-0597">Phosphoprotein</keyword>
<organism evidence="7 8">
    <name type="scientific">Actinomyces naeslundii</name>
    <dbReference type="NCBI Taxonomy" id="1655"/>
    <lineage>
        <taxon>Bacteria</taxon>
        <taxon>Bacillati</taxon>
        <taxon>Actinomycetota</taxon>
        <taxon>Actinomycetes</taxon>
        <taxon>Actinomycetales</taxon>
        <taxon>Actinomycetaceae</taxon>
        <taxon>Actinomyces</taxon>
    </lineage>
</organism>
<dbReference type="PRINTS" id="PR00038">
    <property type="entry name" value="HTHLUXR"/>
</dbReference>
<feature type="compositionally biased region" description="Polar residues" evidence="4">
    <location>
        <begin position="140"/>
        <end position="162"/>
    </location>
</feature>
<gene>
    <name evidence="7" type="ORF">BKH13_05955</name>
</gene>
<dbReference type="InterPro" id="IPR058245">
    <property type="entry name" value="NreC/VraR/RcsB-like_REC"/>
</dbReference>
<dbReference type="CDD" id="cd17535">
    <property type="entry name" value="REC_NarL-like"/>
    <property type="match status" value="1"/>
</dbReference>
<proteinExistence type="predicted"/>
<dbReference type="InterPro" id="IPR000792">
    <property type="entry name" value="Tscrpt_reg_LuxR_C"/>
</dbReference>
<dbReference type="PROSITE" id="PS50110">
    <property type="entry name" value="RESPONSE_REGULATORY"/>
    <property type="match status" value="1"/>
</dbReference>
<dbReference type="SUPFAM" id="SSF46894">
    <property type="entry name" value="C-terminal effector domain of the bipartite response regulators"/>
    <property type="match status" value="1"/>
</dbReference>
<dbReference type="Pfam" id="PF00072">
    <property type="entry name" value="Response_reg"/>
    <property type="match status" value="1"/>
</dbReference>
<evidence type="ECO:0000259" key="5">
    <source>
        <dbReference type="PROSITE" id="PS50043"/>
    </source>
</evidence>
<dbReference type="InterPro" id="IPR001789">
    <property type="entry name" value="Sig_transdc_resp-reg_receiver"/>
</dbReference>
<feature type="modified residue" description="4-aspartylphosphate" evidence="3">
    <location>
        <position position="57"/>
    </location>
</feature>
<dbReference type="PROSITE" id="PS50043">
    <property type="entry name" value="HTH_LUXR_2"/>
    <property type="match status" value="1"/>
</dbReference>
<evidence type="ECO:0000256" key="4">
    <source>
        <dbReference type="SAM" id="MobiDB-lite"/>
    </source>
</evidence>
<evidence type="ECO:0000256" key="2">
    <source>
        <dbReference type="ARBA" id="ARBA00023125"/>
    </source>
</evidence>
<keyword evidence="2 7" id="KW-0238">DNA-binding</keyword>